<evidence type="ECO:0000313" key="2">
    <source>
        <dbReference type="Proteomes" id="UP001139193"/>
    </source>
</evidence>
<evidence type="ECO:0000313" key="1">
    <source>
        <dbReference type="EMBL" id="MCI1185960.1"/>
    </source>
</evidence>
<reference evidence="1" key="1">
    <citation type="submission" date="2022-03" db="EMBL/GenBank/DDBJ databases">
        <title>Bacterial whole genome sequence for Hymenobacter sp. DH14.</title>
        <authorList>
            <person name="Le V."/>
        </authorList>
    </citation>
    <scope>NUCLEOTIDE SEQUENCE</scope>
    <source>
        <strain evidence="1">DH14</strain>
    </source>
</reference>
<dbReference type="Proteomes" id="UP001139193">
    <property type="component" value="Unassembled WGS sequence"/>
</dbReference>
<proteinExistence type="predicted"/>
<protein>
    <submittedName>
        <fullName evidence="1">Uncharacterized protein</fullName>
    </submittedName>
</protein>
<gene>
    <name evidence="1" type="ORF">MON38_00900</name>
</gene>
<dbReference type="AlphaFoldDB" id="A0A9X1VFP5"/>
<organism evidence="1 2">
    <name type="scientific">Hymenobacter cyanobacteriorum</name>
    <dbReference type="NCBI Taxonomy" id="2926463"/>
    <lineage>
        <taxon>Bacteria</taxon>
        <taxon>Pseudomonadati</taxon>
        <taxon>Bacteroidota</taxon>
        <taxon>Cytophagia</taxon>
        <taxon>Cytophagales</taxon>
        <taxon>Hymenobacteraceae</taxon>
        <taxon>Hymenobacter</taxon>
    </lineage>
</organism>
<keyword evidence="2" id="KW-1185">Reference proteome</keyword>
<sequence>MKKLLLFLLFIASCQKMKSGQHVAPETIQLVESIGLLSKDEHIVLYYSNFRESSTGSFVTDKRIAHYWLEKKVTNNRIESAYYSDIISIIPRYKVPDFDSPYIEITKRNGDKFRAYMEGSDEEKYLFYEQALALWHKRHAAGVQP</sequence>
<dbReference type="RefSeq" id="WP_241934249.1">
    <property type="nucleotide sequence ID" value="NZ_JALBGC010000001.1"/>
</dbReference>
<accession>A0A9X1VFP5</accession>
<comment type="caution">
    <text evidence="1">The sequence shown here is derived from an EMBL/GenBank/DDBJ whole genome shotgun (WGS) entry which is preliminary data.</text>
</comment>
<dbReference type="EMBL" id="JALBGC010000001">
    <property type="protein sequence ID" value="MCI1185960.1"/>
    <property type="molecule type" value="Genomic_DNA"/>
</dbReference>
<name>A0A9X1VFP5_9BACT</name>